<reference evidence="6" key="1">
    <citation type="submission" date="2024-07" db="EMBL/GenBank/DDBJ databases">
        <authorList>
            <person name="Li X.-J."/>
            <person name="Wang X."/>
        </authorList>
    </citation>
    <scope>NUCLEOTIDE SEQUENCE</scope>
    <source>
        <strain evidence="6">HSP-334</strain>
    </source>
</reference>
<sequence>MKKIVIFLMLIFGMNVMALLVPCAEGDTKCVIRGFKVNGEIINEEGSQDIKYIVHFINNFAESGSIEIIGYTDSIGTKRHNLKLSIIRAQNTAKILREFGLNEKFIISKITGEGENFPIDTNGTVAGRYNNRRVEIFIKNIKFKELAE</sequence>
<dbReference type="PANTHER" id="PTHR30329:SF21">
    <property type="entry name" value="LIPOPROTEIN YIAD-RELATED"/>
    <property type="match status" value="1"/>
</dbReference>
<dbReference type="PRINTS" id="PR01021">
    <property type="entry name" value="OMPADOMAIN"/>
</dbReference>
<comment type="subcellular location">
    <subcellularLocation>
        <location evidence="1">Cell outer membrane</location>
    </subcellularLocation>
</comment>
<dbReference type="AlphaFoldDB" id="A0AB39VGN5"/>
<evidence type="ECO:0000256" key="4">
    <source>
        <dbReference type="PROSITE-ProRule" id="PRU00473"/>
    </source>
</evidence>
<dbReference type="CDD" id="cd07185">
    <property type="entry name" value="OmpA_C-like"/>
    <property type="match status" value="1"/>
</dbReference>
<dbReference type="RefSeq" id="WP_314080259.1">
    <property type="nucleotide sequence ID" value="NZ_CP165644.1"/>
</dbReference>
<evidence type="ECO:0000313" key="6">
    <source>
        <dbReference type="EMBL" id="XDU67086.1"/>
    </source>
</evidence>
<protein>
    <submittedName>
        <fullName evidence="6">OmpA family protein</fullName>
    </submittedName>
</protein>
<organism evidence="6">
    <name type="scientific">Leptotrichia rugosa</name>
    <dbReference type="NCBI Taxonomy" id="3239302"/>
    <lineage>
        <taxon>Bacteria</taxon>
        <taxon>Fusobacteriati</taxon>
        <taxon>Fusobacteriota</taxon>
        <taxon>Fusobacteriia</taxon>
        <taxon>Fusobacteriales</taxon>
        <taxon>Leptotrichiaceae</taxon>
        <taxon>Leptotrichia</taxon>
    </lineage>
</organism>
<evidence type="ECO:0000256" key="1">
    <source>
        <dbReference type="ARBA" id="ARBA00004442"/>
    </source>
</evidence>
<evidence type="ECO:0000256" key="2">
    <source>
        <dbReference type="ARBA" id="ARBA00023136"/>
    </source>
</evidence>
<dbReference type="PROSITE" id="PS51123">
    <property type="entry name" value="OMPA_2"/>
    <property type="match status" value="1"/>
</dbReference>
<dbReference type="Pfam" id="PF00691">
    <property type="entry name" value="OmpA"/>
    <property type="match status" value="1"/>
</dbReference>
<keyword evidence="3" id="KW-0998">Cell outer membrane</keyword>
<evidence type="ECO:0000256" key="3">
    <source>
        <dbReference type="ARBA" id="ARBA00023237"/>
    </source>
</evidence>
<dbReference type="InterPro" id="IPR006664">
    <property type="entry name" value="OMP_bac"/>
</dbReference>
<dbReference type="GO" id="GO:0009279">
    <property type="term" value="C:cell outer membrane"/>
    <property type="evidence" value="ECO:0007669"/>
    <property type="project" value="UniProtKB-SubCell"/>
</dbReference>
<dbReference type="InterPro" id="IPR006665">
    <property type="entry name" value="OmpA-like"/>
</dbReference>
<dbReference type="EMBL" id="CP165644">
    <property type="protein sequence ID" value="XDU67086.1"/>
    <property type="molecule type" value="Genomic_DNA"/>
</dbReference>
<dbReference type="InterPro" id="IPR036737">
    <property type="entry name" value="OmpA-like_sf"/>
</dbReference>
<proteinExistence type="predicted"/>
<evidence type="ECO:0000259" key="5">
    <source>
        <dbReference type="PROSITE" id="PS51123"/>
    </source>
</evidence>
<dbReference type="Gene3D" id="3.30.1330.60">
    <property type="entry name" value="OmpA-like domain"/>
    <property type="match status" value="1"/>
</dbReference>
<dbReference type="PANTHER" id="PTHR30329">
    <property type="entry name" value="STATOR ELEMENT OF FLAGELLAR MOTOR COMPLEX"/>
    <property type="match status" value="1"/>
</dbReference>
<dbReference type="SUPFAM" id="SSF103088">
    <property type="entry name" value="OmpA-like"/>
    <property type="match status" value="1"/>
</dbReference>
<feature type="domain" description="OmpA-like" evidence="5">
    <location>
        <begin position="17"/>
        <end position="142"/>
    </location>
</feature>
<dbReference type="InterPro" id="IPR050330">
    <property type="entry name" value="Bact_OuterMem_StrucFunc"/>
</dbReference>
<dbReference type="KEGG" id="lrug:AB8B22_01365"/>
<gene>
    <name evidence="6" type="ORF">AB8B22_01365</name>
</gene>
<name>A0AB39VGN5_9FUSO</name>
<keyword evidence="2 4" id="KW-0472">Membrane</keyword>
<accession>A0AB39VGN5</accession>